<dbReference type="CDD" id="cd00093">
    <property type="entry name" value="HTH_XRE"/>
    <property type="match status" value="1"/>
</dbReference>
<dbReference type="Proteomes" id="UP000700800">
    <property type="component" value="Unassembled WGS sequence"/>
</dbReference>
<dbReference type="SMART" id="SM00530">
    <property type="entry name" value="HTH_XRE"/>
    <property type="match status" value="1"/>
</dbReference>
<name>A0A928A3X2_9STRE</name>
<dbReference type="Pfam" id="PF01381">
    <property type="entry name" value="HTH_3"/>
    <property type="match status" value="1"/>
</dbReference>
<dbReference type="InterPro" id="IPR010982">
    <property type="entry name" value="Lambda_DNA-bd_dom_sf"/>
</dbReference>
<dbReference type="SUPFAM" id="SSF47413">
    <property type="entry name" value="lambda repressor-like DNA-binding domains"/>
    <property type="match status" value="1"/>
</dbReference>
<dbReference type="PROSITE" id="PS50943">
    <property type="entry name" value="HTH_CROC1"/>
    <property type="match status" value="1"/>
</dbReference>
<protein>
    <submittedName>
        <fullName evidence="2">Helix-turn-helix transcriptional regulator</fullName>
    </submittedName>
</protein>
<evidence type="ECO:0000259" key="1">
    <source>
        <dbReference type="PROSITE" id="PS50943"/>
    </source>
</evidence>
<evidence type="ECO:0000313" key="3">
    <source>
        <dbReference type="Proteomes" id="UP000700800"/>
    </source>
</evidence>
<dbReference type="EMBL" id="SVAF01000007">
    <property type="protein sequence ID" value="MBE6164431.1"/>
    <property type="molecule type" value="Genomic_DNA"/>
</dbReference>
<gene>
    <name evidence="2" type="ORF">E7156_03830</name>
</gene>
<dbReference type="AlphaFoldDB" id="A0A928A3X2"/>
<comment type="caution">
    <text evidence="2">The sequence shown here is derived from an EMBL/GenBank/DDBJ whole genome shotgun (WGS) entry which is preliminary data.</text>
</comment>
<dbReference type="Gene3D" id="1.10.260.40">
    <property type="entry name" value="lambda repressor-like DNA-binding domains"/>
    <property type="match status" value="1"/>
</dbReference>
<dbReference type="InterPro" id="IPR001387">
    <property type="entry name" value="Cro/C1-type_HTH"/>
</dbReference>
<accession>A0A928A3X2</accession>
<dbReference type="GO" id="GO:0003677">
    <property type="term" value="F:DNA binding"/>
    <property type="evidence" value="ECO:0007669"/>
    <property type="project" value="InterPro"/>
</dbReference>
<feature type="domain" description="HTH cro/C1-type" evidence="1">
    <location>
        <begin position="14"/>
        <end position="68"/>
    </location>
</feature>
<evidence type="ECO:0000313" key="2">
    <source>
        <dbReference type="EMBL" id="MBE6164431.1"/>
    </source>
</evidence>
<sequence length="74" mass="8317">MQKMTVELAVPLTLKAWLAIRGMKDKDFAKKVGVSPQAVSGWKSGRHKPSGEYVPRIESVLNVRFSEIKFESNI</sequence>
<reference evidence="2" key="1">
    <citation type="submission" date="2019-04" db="EMBL/GenBank/DDBJ databases">
        <title>Evolution of Biomass-Degrading Anaerobic Consortia Revealed by Metagenomics.</title>
        <authorList>
            <person name="Peng X."/>
        </authorList>
    </citation>
    <scope>NUCLEOTIDE SEQUENCE</scope>
    <source>
        <strain evidence="2">SIG195</strain>
    </source>
</reference>
<organism evidence="2 3">
    <name type="scientific">Streptococcus gallolyticus</name>
    <dbReference type="NCBI Taxonomy" id="315405"/>
    <lineage>
        <taxon>Bacteria</taxon>
        <taxon>Bacillati</taxon>
        <taxon>Bacillota</taxon>
        <taxon>Bacilli</taxon>
        <taxon>Lactobacillales</taxon>
        <taxon>Streptococcaceae</taxon>
        <taxon>Streptococcus</taxon>
    </lineage>
</organism>
<proteinExistence type="predicted"/>